<sequence length="109" mass="12387">MEPFETGLGKFWFLSCTERLIEKLSVSYVRCSLNALRRNRPREKSAFPSWVSLRFFNKRFRSLAMFQVSPGSKIPPEGKVENRASVCEGCNPNEGHRAAAGFCGYHTPI</sequence>
<protein>
    <submittedName>
        <fullName evidence="1">Uncharacterized protein</fullName>
    </submittedName>
</protein>
<comment type="caution">
    <text evidence="1">The sequence shown here is derived from an EMBL/GenBank/DDBJ whole genome shotgun (WGS) entry which is preliminary data.</text>
</comment>
<dbReference type="Proteomes" id="UP000699865">
    <property type="component" value="Unassembled WGS sequence"/>
</dbReference>
<gene>
    <name evidence="1" type="ORF">J1786_05700</name>
</gene>
<dbReference type="EMBL" id="JAFMOU010000062">
    <property type="protein sequence ID" value="MBU9834323.1"/>
    <property type="molecule type" value="Genomic_DNA"/>
</dbReference>
<evidence type="ECO:0000313" key="2">
    <source>
        <dbReference type="Proteomes" id="UP000699865"/>
    </source>
</evidence>
<accession>A0ABS6KXM1</accession>
<reference evidence="1 2" key="1">
    <citation type="submission" date="2021-03" db="EMBL/GenBank/DDBJ databases">
        <title>Five novel Rahnella species.</title>
        <authorList>
            <person name="Brady C."/>
            <person name="Asselin J."/>
            <person name="Beer S."/>
            <person name="Bruberg M.B."/>
            <person name="Crampton B."/>
            <person name="Venter S."/>
            <person name="Arnold D."/>
            <person name="Denman S."/>
        </authorList>
    </citation>
    <scope>NUCLEOTIDE SEQUENCE [LARGE SCALE GENOMIC DNA]</scope>
    <source>
        <strain evidence="1 2">L72c</strain>
    </source>
</reference>
<keyword evidence="2" id="KW-1185">Reference proteome</keyword>
<evidence type="ECO:0000313" key="1">
    <source>
        <dbReference type="EMBL" id="MBU9834323.1"/>
    </source>
</evidence>
<proteinExistence type="predicted"/>
<name>A0ABS6KXM1_9GAMM</name>
<organism evidence="1 2">
    <name type="scientific">Rahnella perminowiae</name>
    <dbReference type="NCBI Taxonomy" id="2816244"/>
    <lineage>
        <taxon>Bacteria</taxon>
        <taxon>Pseudomonadati</taxon>
        <taxon>Pseudomonadota</taxon>
        <taxon>Gammaproteobacteria</taxon>
        <taxon>Enterobacterales</taxon>
        <taxon>Yersiniaceae</taxon>
        <taxon>Rahnella</taxon>
    </lineage>
</organism>
<dbReference type="RefSeq" id="WP_217137837.1">
    <property type="nucleotide sequence ID" value="NZ_JAFMOU010000062.1"/>
</dbReference>